<dbReference type="Pfam" id="PF05949">
    <property type="entry name" value="DUF881"/>
    <property type="match status" value="1"/>
</dbReference>
<name>A0A4Q5IZJ5_9ACTN</name>
<dbReference type="GO" id="GO:0005886">
    <property type="term" value="C:plasma membrane"/>
    <property type="evidence" value="ECO:0007669"/>
    <property type="project" value="TreeGrafter"/>
</dbReference>
<evidence type="ECO:0000313" key="5">
    <source>
        <dbReference type="Proteomes" id="UP000291189"/>
    </source>
</evidence>
<comment type="caution">
    <text evidence="4">The sequence shown here is derived from an EMBL/GenBank/DDBJ whole genome shotgun (WGS) entry which is preliminary data.</text>
</comment>
<evidence type="ECO:0000256" key="1">
    <source>
        <dbReference type="ARBA" id="ARBA00009108"/>
    </source>
</evidence>
<dbReference type="OrthoDB" id="3218134at2"/>
<dbReference type="RefSeq" id="WP_129987887.1">
    <property type="nucleotide sequence ID" value="NZ_SDPU01000023.1"/>
</dbReference>
<accession>A0A4Q5IZJ5</accession>
<comment type="similarity">
    <text evidence="1">Belongs to the UPF0749 family.</text>
</comment>
<feature type="region of interest" description="Disordered" evidence="3">
    <location>
        <begin position="1"/>
        <end position="41"/>
    </location>
</feature>
<evidence type="ECO:0000256" key="3">
    <source>
        <dbReference type="SAM" id="MobiDB-lite"/>
    </source>
</evidence>
<dbReference type="PANTHER" id="PTHR37313:SF1">
    <property type="entry name" value="UPF0749 PROTEIN RV1823"/>
    <property type="match status" value="1"/>
</dbReference>
<dbReference type="AlphaFoldDB" id="A0A4Q5IZJ5"/>
<sequence length="308" mass="32839">MAPDLPTSDRNDAGSSGKPGRRPGAEHAGRGERTLPEPPPQAVMGLINYLTVTSLDQDYAVVAERREAAGERPPSRAAGAVLAVLAVFGVLIATAAVQTARSADDTATSHEELVKQVQARKAQLADRRERVNRLANETETLQTQYLEATAQGRSVQSRLTSLGVATGADAARGPGVLVRADDGPPLADGENEVIDLDLQKLVNGFWLAGAEAISINGERLTALTAVRQGGAVITVNFRPISPPYNLRVIGDPDTLAARFADTPSGQWWSDLQALYGVELDITNSEDPLTVPAARRSTLRYAHTPERLR</sequence>
<keyword evidence="2" id="KW-0175">Coiled coil</keyword>
<protein>
    <submittedName>
        <fullName evidence="4">DUF881 domain-containing protein</fullName>
    </submittedName>
</protein>
<feature type="compositionally biased region" description="Basic and acidic residues" evidence="3">
    <location>
        <begin position="23"/>
        <end position="35"/>
    </location>
</feature>
<dbReference type="PANTHER" id="PTHR37313">
    <property type="entry name" value="UPF0749 PROTEIN RV1825"/>
    <property type="match status" value="1"/>
</dbReference>
<feature type="coiled-coil region" evidence="2">
    <location>
        <begin position="107"/>
        <end position="151"/>
    </location>
</feature>
<evidence type="ECO:0000313" key="4">
    <source>
        <dbReference type="EMBL" id="RYU11612.1"/>
    </source>
</evidence>
<dbReference type="InterPro" id="IPR010273">
    <property type="entry name" value="DUF881"/>
</dbReference>
<organism evidence="4 5">
    <name type="scientific">Nocardioides iriomotensis</name>
    <dbReference type="NCBI Taxonomy" id="715784"/>
    <lineage>
        <taxon>Bacteria</taxon>
        <taxon>Bacillati</taxon>
        <taxon>Actinomycetota</taxon>
        <taxon>Actinomycetes</taxon>
        <taxon>Propionibacteriales</taxon>
        <taxon>Nocardioidaceae</taxon>
        <taxon>Nocardioides</taxon>
    </lineage>
</organism>
<gene>
    <name evidence="4" type="ORF">ETU37_13720</name>
</gene>
<proteinExistence type="inferred from homology"/>
<reference evidence="4 5" key="1">
    <citation type="submission" date="2019-01" db="EMBL/GenBank/DDBJ databases">
        <title>Nocardioides guangzhouensis sp. nov., an actinobacterium isolated from soil.</title>
        <authorList>
            <person name="Fu Y."/>
            <person name="Cai Y."/>
            <person name="Lin Z."/>
            <person name="Chen P."/>
        </authorList>
    </citation>
    <scope>NUCLEOTIDE SEQUENCE [LARGE SCALE GENOMIC DNA]</scope>
    <source>
        <strain evidence="4 5">NBRC 105384</strain>
    </source>
</reference>
<dbReference type="Proteomes" id="UP000291189">
    <property type="component" value="Unassembled WGS sequence"/>
</dbReference>
<dbReference type="EMBL" id="SDPU01000023">
    <property type="protein sequence ID" value="RYU11612.1"/>
    <property type="molecule type" value="Genomic_DNA"/>
</dbReference>
<dbReference type="Gene3D" id="3.30.70.1880">
    <property type="entry name" value="Protein of unknown function DUF881"/>
    <property type="match status" value="1"/>
</dbReference>
<keyword evidence="5" id="KW-1185">Reference proteome</keyword>
<evidence type="ECO:0000256" key="2">
    <source>
        <dbReference type="SAM" id="Coils"/>
    </source>
</evidence>